<keyword evidence="2" id="KW-1185">Reference proteome</keyword>
<dbReference type="RefSeq" id="WP_312745635.1">
    <property type="nucleotide sequence ID" value="NZ_CP116968.1"/>
</dbReference>
<evidence type="ECO:0000313" key="2">
    <source>
        <dbReference type="Proteomes" id="UP001302494"/>
    </source>
</evidence>
<accession>A0AA96GJ72</accession>
<gene>
    <name evidence="1" type="ORF">PQG83_00810</name>
</gene>
<dbReference type="KEGG" id="nneo:PQG83_00810"/>
<sequence length="107" mass="11999">MPIYVSLVNFTHDGLMTMRAKGVQRSDMVKKNVESLGGKMLHAFYCLGEYDVVAILEFPNNRAAMKAGVLNASMGHIRIKTMPAVSRDEWKSVLSETWGKPKKKKRG</sequence>
<dbReference type="EMBL" id="CP116968">
    <property type="protein sequence ID" value="WNM62317.1"/>
    <property type="molecule type" value="Genomic_DNA"/>
</dbReference>
<dbReference type="InterPro" id="IPR014845">
    <property type="entry name" value="GYD/TTHA1554"/>
</dbReference>
<name>A0AA96GJ72_9BACT</name>
<dbReference type="AlphaFoldDB" id="A0AA96GJ72"/>
<protein>
    <submittedName>
        <fullName evidence="1">GYD domain-containing protein</fullName>
    </submittedName>
</protein>
<evidence type="ECO:0000313" key="1">
    <source>
        <dbReference type="EMBL" id="WNM62317.1"/>
    </source>
</evidence>
<dbReference type="Proteomes" id="UP001302494">
    <property type="component" value="Chromosome"/>
</dbReference>
<dbReference type="Pfam" id="PF08734">
    <property type="entry name" value="GYD"/>
    <property type="match status" value="1"/>
</dbReference>
<organism evidence="1 2">
    <name type="scientific">Candidatus Nitrospira neomarina</name>
    <dbReference type="NCBI Taxonomy" id="3020899"/>
    <lineage>
        <taxon>Bacteria</taxon>
        <taxon>Pseudomonadati</taxon>
        <taxon>Nitrospirota</taxon>
        <taxon>Nitrospiria</taxon>
        <taxon>Nitrospirales</taxon>
        <taxon>Nitrospiraceae</taxon>
        <taxon>Nitrospira</taxon>
    </lineage>
</organism>
<proteinExistence type="predicted"/>
<reference evidence="1 2" key="1">
    <citation type="submission" date="2023-01" db="EMBL/GenBank/DDBJ databases">
        <title>Cultivation and genomic characterization of new, ubiquitous marine nitrite-oxidizing bacteria from the Nitrospirales.</title>
        <authorList>
            <person name="Mueller A.J."/>
            <person name="Daebeler A."/>
            <person name="Herbold C.W."/>
            <person name="Kirkegaard R.H."/>
            <person name="Daims H."/>
        </authorList>
    </citation>
    <scope>NUCLEOTIDE SEQUENCE [LARGE SCALE GENOMIC DNA]</scope>
    <source>
        <strain evidence="1 2">DK</strain>
    </source>
</reference>